<organism evidence="1 2">
    <name type="scientific">Taxus chinensis</name>
    <name type="common">Chinese yew</name>
    <name type="synonym">Taxus wallichiana var. chinensis</name>
    <dbReference type="NCBI Taxonomy" id="29808"/>
    <lineage>
        <taxon>Eukaryota</taxon>
        <taxon>Viridiplantae</taxon>
        <taxon>Streptophyta</taxon>
        <taxon>Embryophyta</taxon>
        <taxon>Tracheophyta</taxon>
        <taxon>Spermatophyta</taxon>
        <taxon>Pinopsida</taxon>
        <taxon>Pinidae</taxon>
        <taxon>Conifers II</taxon>
        <taxon>Cupressales</taxon>
        <taxon>Taxaceae</taxon>
        <taxon>Taxus</taxon>
    </lineage>
</organism>
<protein>
    <submittedName>
        <fullName evidence="1">Uncharacterized protein</fullName>
    </submittedName>
</protein>
<accession>A0AA38F7M3</accession>
<feature type="non-terminal residue" evidence="1">
    <location>
        <position position="1"/>
    </location>
</feature>
<proteinExistence type="predicted"/>
<reference evidence="1 2" key="1">
    <citation type="journal article" date="2021" name="Nat. Plants">
        <title>The Taxus genome provides insights into paclitaxel biosynthesis.</title>
        <authorList>
            <person name="Xiong X."/>
            <person name="Gou J."/>
            <person name="Liao Q."/>
            <person name="Li Y."/>
            <person name="Zhou Q."/>
            <person name="Bi G."/>
            <person name="Li C."/>
            <person name="Du R."/>
            <person name="Wang X."/>
            <person name="Sun T."/>
            <person name="Guo L."/>
            <person name="Liang H."/>
            <person name="Lu P."/>
            <person name="Wu Y."/>
            <person name="Zhang Z."/>
            <person name="Ro D.K."/>
            <person name="Shang Y."/>
            <person name="Huang S."/>
            <person name="Yan J."/>
        </authorList>
    </citation>
    <scope>NUCLEOTIDE SEQUENCE [LARGE SCALE GENOMIC DNA]</scope>
    <source>
        <strain evidence="1">Ta-2019</strain>
    </source>
</reference>
<evidence type="ECO:0000313" key="1">
    <source>
        <dbReference type="EMBL" id="KAH9291222.1"/>
    </source>
</evidence>
<feature type="non-terminal residue" evidence="1">
    <location>
        <position position="53"/>
    </location>
</feature>
<comment type="caution">
    <text evidence="1">The sequence shown here is derived from an EMBL/GenBank/DDBJ whole genome shotgun (WGS) entry which is preliminary data.</text>
</comment>
<dbReference type="Proteomes" id="UP000824469">
    <property type="component" value="Unassembled WGS sequence"/>
</dbReference>
<evidence type="ECO:0000313" key="2">
    <source>
        <dbReference type="Proteomes" id="UP000824469"/>
    </source>
</evidence>
<keyword evidence="2" id="KW-1185">Reference proteome</keyword>
<name>A0AA38F7M3_TAXCH</name>
<gene>
    <name evidence="1" type="ORF">KI387_043586</name>
</gene>
<dbReference type="AlphaFoldDB" id="A0AA38F7M3"/>
<dbReference type="EMBL" id="JAHRHJ020003761">
    <property type="protein sequence ID" value="KAH9291222.1"/>
    <property type="molecule type" value="Genomic_DNA"/>
</dbReference>
<sequence length="53" mass="6158">CWEHEHIVISHPLGLPCDIDVRHPSFMRWSQNLGRVRKAKGPSHYRDLIAGLQ</sequence>